<accession>A0A9D4KA50</accession>
<keyword evidence="2" id="KW-1185">Reference proteome</keyword>
<proteinExistence type="predicted"/>
<name>A0A9D4KA50_DREPO</name>
<comment type="caution">
    <text evidence="1">The sequence shown here is derived from an EMBL/GenBank/DDBJ whole genome shotgun (WGS) entry which is preliminary data.</text>
</comment>
<evidence type="ECO:0000313" key="1">
    <source>
        <dbReference type="EMBL" id="KAH3835617.1"/>
    </source>
</evidence>
<dbReference type="AlphaFoldDB" id="A0A9D4KA50"/>
<reference evidence="1" key="2">
    <citation type="submission" date="2020-11" db="EMBL/GenBank/DDBJ databases">
        <authorList>
            <person name="McCartney M.A."/>
            <person name="Auch B."/>
            <person name="Kono T."/>
            <person name="Mallez S."/>
            <person name="Becker A."/>
            <person name="Gohl D.M."/>
            <person name="Silverstein K.A.T."/>
            <person name="Koren S."/>
            <person name="Bechman K.B."/>
            <person name="Herman A."/>
            <person name="Abrahante J.E."/>
            <person name="Garbe J."/>
        </authorList>
    </citation>
    <scope>NUCLEOTIDE SEQUENCE</scope>
    <source>
        <strain evidence="1">Duluth1</strain>
        <tissue evidence="1">Whole animal</tissue>
    </source>
</reference>
<reference evidence="1" key="1">
    <citation type="journal article" date="2019" name="bioRxiv">
        <title>The Genome of the Zebra Mussel, Dreissena polymorpha: A Resource for Invasive Species Research.</title>
        <authorList>
            <person name="McCartney M.A."/>
            <person name="Auch B."/>
            <person name="Kono T."/>
            <person name="Mallez S."/>
            <person name="Zhang Y."/>
            <person name="Obille A."/>
            <person name="Becker A."/>
            <person name="Abrahante J.E."/>
            <person name="Garbe J."/>
            <person name="Badalamenti J.P."/>
            <person name="Herman A."/>
            <person name="Mangelson H."/>
            <person name="Liachko I."/>
            <person name="Sullivan S."/>
            <person name="Sone E.D."/>
            <person name="Koren S."/>
            <person name="Silverstein K.A.T."/>
            <person name="Beckman K.B."/>
            <person name="Gohl D.M."/>
        </authorList>
    </citation>
    <scope>NUCLEOTIDE SEQUENCE</scope>
    <source>
        <strain evidence="1">Duluth1</strain>
        <tissue evidence="1">Whole animal</tissue>
    </source>
</reference>
<dbReference type="Proteomes" id="UP000828390">
    <property type="component" value="Unassembled WGS sequence"/>
</dbReference>
<protein>
    <submittedName>
        <fullName evidence="1">Uncharacterized protein</fullName>
    </submittedName>
</protein>
<gene>
    <name evidence="1" type="ORF">DPMN_108972</name>
</gene>
<organism evidence="1 2">
    <name type="scientific">Dreissena polymorpha</name>
    <name type="common">Zebra mussel</name>
    <name type="synonym">Mytilus polymorpha</name>
    <dbReference type="NCBI Taxonomy" id="45954"/>
    <lineage>
        <taxon>Eukaryota</taxon>
        <taxon>Metazoa</taxon>
        <taxon>Spiralia</taxon>
        <taxon>Lophotrochozoa</taxon>
        <taxon>Mollusca</taxon>
        <taxon>Bivalvia</taxon>
        <taxon>Autobranchia</taxon>
        <taxon>Heteroconchia</taxon>
        <taxon>Euheterodonta</taxon>
        <taxon>Imparidentia</taxon>
        <taxon>Neoheterodontei</taxon>
        <taxon>Myida</taxon>
        <taxon>Dreissenoidea</taxon>
        <taxon>Dreissenidae</taxon>
        <taxon>Dreissena</taxon>
    </lineage>
</organism>
<sequence>MSEDTSEIDGNSSLQDGLVFVYALRSFPSLDEFWKIQRSPQPLTVHVTVKQRSEALLANRSAFNPLHAGKFIVC</sequence>
<dbReference type="EMBL" id="JAIWYP010000004">
    <property type="protein sequence ID" value="KAH3835617.1"/>
    <property type="molecule type" value="Genomic_DNA"/>
</dbReference>
<evidence type="ECO:0000313" key="2">
    <source>
        <dbReference type="Proteomes" id="UP000828390"/>
    </source>
</evidence>